<feature type="region of interest" description="Disordered" evidence="11">
    <location>
        <begin position="59"/>
        <end position="80"/>
    </location>
</feature>
<comment type="subcellular location">
    <subcellularLocation>
        <location evidence="1 10">Nucleus</location>
    </subcellularLocation>
</comment>
<evidence type="ECO:0000256" key="3">
    <source>
        <dbReference type="ARBA" id="ARBA00022771"/>
    </source>
</evidence>
<keyword evidence="5" id="KW-0156">Chromatin regulator</keyword>
<evidence type="ECO:0000256" key="7">
    <source>
        <dbReference type="ARBA" id="ARBA00023159"/>
    </source>
</evidence>
<evidence type="ECO:0000256" key="1">
    <source>
        <dbReference type="ARBA" id="ARBA00004123"/>
    </source>
</evidence>
<dbReference type="GO" id="GO:0008270">
    <property type="term" value="F:zinc ion binding"/>
    <property type="evidence" value="ECO:0007669"/>
    <property type="project" value="UniProtKB-KW"/>
</dbReference>
<evidence type="ECO:0000256" key="11">
    <source>
        <dbReference type="SAM" id="MobiDB-lite"/>
    </source>
</evidence>
<dbReference type="GO" id="GO:0005634">
    <property type="term" value="C:nucleus"/>
    <property type="evidence" value="ECO:0007669"/>
    <property type="project" value="UniProtKB-SubCell"/>
</dbReference>
<evidence type="ECO:0000256" key="5">
    <source>
        <dbReference type="ARBA" id="ARBA00022853"/>
    </source>
</evidence>
<evidence type="ECO:0000256" key="6">
    <source>
        <dbReference type="ARBA" id="ARBA00023015"/>
    </source>
</evidence>
<dbReference type="GO" id="GO:0070461">
    <property type="term" value="C:SAGA-type complex"/>
    <property type="evidence" value="ECO:0007669"/>
    <property type="project" value="UniProtKB-ARBA"/>
</dbReference>
<proteinExistence type="inferred from homology"/>
<evidence type="ECO:0000256" key="4">
    <source>
        <dbReference type="ARBA" id="ARBA00022833"/>
    </source>
</evidence>
<feature type="region of interest" description="Disordered" evidence="11">
    <location>
        <begin position="234"/>
        <end position="289"/>
    </location>
</feature>
<evidence type="ECO:0000256" key="2">
    <source>
        <dbReference type="ARBA" id="ARBA00022723"/>
    </source>
</evidence>
<evidence type="ECO:0000256" key="8">
    <source>
        <dbReference type="ARBA" id="ARBA00023163"/>
    </source>
</evidence>
<keyword evidence="4" id="KW-0862">Zinc</keyword>
<dbReference type="Pfam" id="PF08209">
    <property type="entry name" value="Sgf11"/>
    <property type="match status" value="1"/>
</dbReference>
<keyword evidence="7 10" id="KW-0010">Activator</keyword>
<dbReference type="Proteomes" id="UP000324767">
    <property type="component" value="Unassembled WGS sequence"/>
</dbReference>
<gene>
    <name evidence="12" type="ORF">FRX48_02684</name>
</gene>
<evidence type="ECO:0000313" key="12">
    <source>
        <dbReference type="EMBL" id="KAA6414321.1"/>
    </source>
</evidence>
<feature type="region of interest" description="Disordered" evidence="11">
    <location>
        <begin position="131"/>
        <end position="205"/>
    </location>
</feature>
<organism evidence="12 13">
    <name type="scientific">Lasallia pustulata</name>
    <dbReference type="NCBI Taxonomy" id="136370"/>
    <lineage>
        <taxon>Eukaryota</taxon>
        <taxon>Fungi</taxon>
        <taxon>Dikarya</taxon>
        <taxon>Ascomycota</taxon>
        <taxon>Pezizomycotina</taxon>
        <taxon>Lecanoromycetes</taxon>
        <taxon>OSLEUM clade</taxon>
        <taxon>Umbilicariomycetidae</taxon>
        <taxon>Umbilicariales</taxon>
        <taxon>Umbilicariaceae</taxon>
        <taxon>Lasallia</taxon>
    </lineage>
</organism>
<feature type="compositionally biased region" description="Basic residues" evidence="11">
    <location>
        <begin position="277"/>
        <end position="289"/>
    </location>
</feature>
<keyword evidence="8" id="KW-0804">Transcription</keyword>
<dbReference type="GO" id="GO:0006325">
    <property type="term" value="P:chromatin organization"/>
    <property type="evidence" value="ECO:0007669"/>
    <property type="project" value="UniProtKB-KW"/>
</dbReference>
<comment type="caution">
    <text evidence="12">The sequence shown here is derived from an EMBL/GenBank/DDBJ whole genome shotgun (WGS) entry which is preliminary data.</text>
</comment>
<sequence>MPPLEEKKPELVSVSEASMTDLVSAVLNDVLHNIITDAVMKVHRDEKLLRMHSAAIQAQQAAEKTNTDETKSDGSSKPGAAVAEDGKIYLRGNPLATTTTITCPNCRLPRLLSYPADPNIEYCAKKPYHSTPNHDIHGNPFPNDKPTKSKPTKDTTNNNSTSTKKATTTNTPPSSSPPSSQSPPNENAKKTTSTPVPSFPTTKCPNCPRYLIITRIAQHLEKCMGIAGRQSSRNAMAKLSTDTPKESRAGTPRPGKTVGTGEKGKVAGEKAGVGRVGKGRRRRRRRRGG</sequence>
<evidence type="ECO:0000313" key="13">
    <source>
        <dbReference type="Proteomes" id="UP000324767"/>
    </source>
</evidence>
<keyword evidence="2" id="KW-0479">Metal-binding</keyword>
<reference evidence="12 13" key="1">
    <citation type="submission" date="2019-09" db="EMBL/GenBank/DDBJ databases">
        <title>The hologenome of the rock-dwelling lichen Lasallia pustulata.</title>
        <authorList>
            <person name="Greshake Tzovaras B."/>
            <person name="Segers F."/>
            <person name="Bicker A."/>
            <person name="Dal Grande F."/>
            <person name="Otte J."/>
            <person name="Hankeln T."/>
            <person name="Schmitt I."/>
            <person name="Ebersberger I."/>
        </authorList>
    </citation>
    <scope>NUCLEOTIDE SEQUENCE [LARGE SCALE GENOMIC DNA]</scope>
    <source>
        <strain evidence="12">A1-1</strain>
    </source>
</reference>
<name>A0A5M8PY47_9LECA</name>
<dbReference type="AlphaFoldDB" id="A0A5M8PY47"/>
<feature type="compositionally biased region" description="Basic and acidic residues" evidence="11">
    <location>
        <begin position="65"/>
        <end position="74"/>
    </location>
</feature>
<keyword evidence="9" id="KW-0539">Nucleus</keyword>
<protein>
    <recommendedName>
        <fullName evidence="10">SAGA-associated factor 11</fullName>
    </recommendedName>
</protein>
<dbReference type="InterPro" id="IPR013246">
    <property type="entry name" value="SAGA_su_Sgf11"/>
</dbReference>
<evidence type="ECO:0000256" key="10">
    <source>
        <dbReference type="RuleBase" id="RU261113"/>
    </source>
</evidence>
<dbReference type="EMBL" id="VXIT01000003">
    <property type="protein sequence ID" value="KAA6414321.1"/>
    <property type="molecule type" value="Genomic_DNA"/>
</dbReference>
<keyword evidence="3" id="KW-0863">Zinc-finger</keyword>
<keyword evidence="6" id="KW-0805">Transcription regulation</keyword>
<dbReference type="OrthoDB" id="21557at2759"/>
<feature type="compositionally biased region" description="Low complexity" evidence="11">
    <location>
        <begin position="154"/>
        <end position="203"/>
    </location>
</feature>
<comment type="similarity">
    <text evidence="10">Belongs to the SGF11 family.</text>
</comment>
<accession>A0A5M8PY47</accession>
<evidence type="ECO:0000256" key="9">
    <source>
        <dbReference type="ARBA" id="ARBA00023242"/>
    </source>
</evidence>